<dbReference type="EMBL" id="PDWZ02000007">
    <property type="protein sequence ID" value="KAB2103963.1"/>
    <property type="molecule type" value="Genomic_DNA"/>
</dbReference>
<protein>
    <submittedName>
        <fullName evidence="1">Uncharacterized protein</fullName>
    </submittedName>
</protein>
<organism evidence="1 2">
    <name type="scientific">Alternaria gaisen</name>
    <dbReference type="NCBI Taxonomy" id="167740"/>
    <lineage>
        <taxon>Eukaryota</taxon>
        <taxon>Fungi</taxon>
        <taxon>Dikarya</taxon>
        <taxon>Ascomycota</taxon>
        <taxon>Pezizomycotina</taxon>
        <taxon>Dothideomycetes</taxon>
        <taxon>Pleosporomycetidae</taxon>
        <taxon>Pleosporales</taxon>
        <taxon>Pleosporineae</taxon>
        <taxon>Pleosporaceae</taxon>
        <taxon>Alternaria</taxon>
        <taxon>Alternaria sect. Alternaria</taxon>
    </lineage>
</organism>
<reference evidence="1 2" key="1">
    <citation type="journal article" date="2019" name="bioRxiv">
        <title>Genomics, evolutionary history and diagnostics of the Alternaria alternata species group including apple and Asian pear pathotypes.</title>
        <authorList>
            <person name="Armitage A.D."/>
            <person name="Cockerton H.M."/>
            <person name="Sreenivasaprasad S."/>
            <person name="Woodhall J.W."/>
            <person name="Lane C.R."/>
            <person name="Harrison R.J."/>
            <person name="Clarkson J.P."/>
        </authorList>
    </citation>
    <scope>NUCLEOTIDE SEQUENCE [LARGE SCALE GENOMIC DNA]</scope>
    <source>
        <strain evidence="1 2">FERA 650</strain>
    </source>
</reference>
<accession>A0ACB6FHQ5</accession>
<evidence type="ECO:0000313" key="1">
    <source>
        <dbReference type="EMBL" id="KAB2103963.1"/>
    </source>
</evidence>
<evidence type="ECO:0000313" key="2">
    <source>
        <dbReference type="Proteomes" id="UP000293547"/>
    </source>
</evidence>
<sequence length="440" mass="49606">MNVPPPPPMAGTNGPRSNLTPVVLRSVSLNKLENEQQSLRDLRDKLLGTRFSVAAKRKELRNLHIQTGAKDGYVFNLLRQYLNDIGADMPQEIEEAFTYASSLRDQLGLLEVGYEEAEDSYNTLEWKYSRRETRFVEQLLDNKLVPSDTLDRSHSAENLEILQMTNFTAPTTDDDPKASSLAPSSDETSVDYILEPSTFPAKQDLVPQHGASMKFPQSRSVHNNLNDLTVVSIEDAGDFHPTHKHLRWVEKMSKIDEWVFDMVDDSASQKLCLKAMHDFGFADTGIWWEHTKWLLVQDYAPYFHTGDSTVFDPATGQSLSRSPDEGYSSVPSIADSCSTSQQLLRNKPTGVPDTATFPRIVESNDYQETNNHAHILRMVPSDIRKKQISPVLRSQSLRRRISTRSIVTDNGGSLPHKFTRSLSCSDAPSYIEREEGEQTS</sequence>
<dbReference type="Proteomes" id="UP000293547">
    <property type="component" value="Unassembled WGS sequence"/>
</dbReference>
<comment type="caution">
    <text evidence="1">The sequence shown here is derived from an EMBL/GenBank/DDBJ whole genome shotgun (WGS) entry which is preliminary data.</text>
</comment>
<keyword evidence="2" id="KW-1185">Reference proteome</keyword>
<gene>
    <name evidence="1" type="ORF">AG0111_0g7770</name>
</gene>
<proteinExistence type="predicted"/>
<name>A0ACB6FHQ5_9PLEO</name>